<proteinExistence type="predicted"/>
<reference evidence="2 3" key="1">
    <citation type="submission" date="2022-08" db="EMBL/GenBank/DDBJ databases">
        <title>novel species in genus Aeromicrobium.</title>
        <authorList>
            <person name="Ye L."/>
        </authorList>
    </citation>
    <scope>NUCLEOTIDE SEQUENCE [LARGE SCALE GENOMIC DNA]</scope>
    <source>
        <strain evidence="3">zg-Y1379</strain>
    </source>
</reference>
<name>A0ABY5M5N1_9ACTN</name>
<evidence type="ECO:0008006" key="4">
    <source>
        <dbReference type="Google" id="ProtNLM"/>
    </source>
</evidence>
<accession>A0ABY5M5N1</accession>
<feature type="transmembrane region" description="Helical" evidence="1">
    <location>
        <begin position="42"/>
        <end position="67"/>
    </location>
</feature>
<evidence type="ECO:0000313" key="2">
    <source>
        <dbReference type="EMBL" id="UUP12269.1"/>
    </source>
</evidence>
<protein>
    <recommendedName>
        <fullName evidence="4">DUF3105 domain-containing protein</fullName>
    </recommendedName>
</protein>
<evidence type="ECO:0000313" key="3">
    <source>
        <dbReference type="Proteomes" id="UP001316184"/>
    </source>
</evidence>
<gene>
    <name evidence="2" type="ORF">NQV15_10395</name>
</gene>
<keyword evidence="1" id="KW-0812">Transmembrane</keyword>
<dbReference type="RefSeq" id="WP_232399754.1">
    <property type="nucleotide sequence ID" value="NZ_CP102173.1"/>
</dbReference>
<evidence type="ECO:0000256" key="1">
    <source>
        <dbReference type="SAM" id="Phobius"/>
    </source>
</evidence>
<keyword evidence="1" id="KW-0472">Membrane</keyword>
<sequence length="224" mass="23967">MKTPDTAPPEGSDWVAFVDETRAAIGRNLEQSAHRRWSIGRWLGVSAAGLVVVAAGSAAAVATGIVANPLTTSSPSRESINPAEVSAEYESAKQVFGAPFPTDVELPDLAGRVDGLVTKANGDVTFEQGVGESQLVTVWRCAWQRSYLNGAQADDLPAQERAADHLSRYYELPLVKKWVRDPDHAWYEETMVPAMNGDLGPLQADLQNSCGEPFAGTAARSGDK</sequence>
<organism evidence="2 3">
    <name type="scientific">Aeromicrobium wangtongii</name>
    <dbReference type="NCBI Taxonomy" id="2969247"/>
    <lineage>
        <taxon>Bacteria</taxon>
        <taxon>Bacillati</taxon>
        <taxon>Actinomycetota</taxon>
        <taxon>Actinomycetes</taxon>
        <taxon>Propionibacteriales</taxon>
        <taxon>Nocardioidaceae</taxon>
        <taxon>Aeromicrobium</taxon>
    </lineage>
</organism>
<dbReference type="EMBL" id="CP102173">
    <property type="protein sequence ID" value="UUP12269.1"/>
    <property type="molecule type" value="Genomic_DNA"/>
</dbReference>
<keyword evidence="1" id="KW-1133">Transmembrane helix</keyword>
<keyword evidence="3" id="KW-1185">Reference proteome</keyword>
<dbReference type="Proteomes" id="UP001316184">
    <property type="component" value="Chromosome"/>
</dbReference>